<feature type="chain" id="PRO_5012742466" description="Transthyretin/hydroxyisourate hydrolase domain-containing protein" evidence="6">
    <location>
        <begin position="27"/>
        <end position="278"/>
    </location>
</feature>
<dbReference type="Proteomes" id="UP000218231">
    <property type="component" value="Unassembled WGS sequence"/>
</dbReference>
<dbReference type="EMBL" id="LIAE01007805">
    <property type="protein sequence ID" value="PAV76866.1"/>
    <property type="molecule type" value="Genomic_DNA"/>
</dbReference>
<dbReference type="GO" id="GO:0009986">
    <property type="term" value="C:cell surface"/>
    <property type="evidence" value="ECO:0007669"/>
    <property type="project" value="InterPro"/>
</dbReference>
<keyword evidence="8" id="KW-1185">Reference proteome</keyword>
<comment type="subcellular location">
    <subcellularLocation>
        <location evidence="1">Secreted</location>
    </subcellularLocation>
</comment>
<comment type="caution">
    <text evidence="7">The sequence shown here is derived from an EMBL/GenBank/DDBJ whole genome shotgun (WGS) entry which is preliminary data.</text>
</comment>
<feature type="transmembrane region" description="Helical" evidence="5">
    <location>
        <begin position="140"/>
        <end position="158"/>
    </location>
</feature>
<feature type="signal peptide" evidence="6">
    <location>
        <begin position="1"/>
        <end position="26"/>
    </location>
</feature>
<evidence type="ECO:0000256" key="6">
    <source>
        <dbReference type="SAM" id="SignalP"/>
    </source>
</evidence>
<gene>
    <name evidence="7" type="ORF">WR25_25966</name>
</gene>
<dbReference type="InterPro" id="IPR001534">
    <property type="entry name" value="Transthyretin-like"/>
</dbReference>
<accession>A0A2A2KSA4</accession>
<evidence type="ECO:0000256" key="3">
    <source>
        <dbReference type="ARBA" id="ARBA00022525"/>
    </source>
</evidence>
<evidence type="ECO:0000256" key="5">
    <source>
        <dbReference type="SAM" id="Phobius"/>
    </source>
</evidence>
<dbReference type="PANTHER" id="PTHR21700:SF12">
    <property type="entry name" value="TRANSTHYRETIN-LIKE FAMILY PROTEIN"/>
    <property type="match status" value="1"/>
</dbReference>
<reference evidence="7 8" key="1">
    <citation type="journal article" date="2017" name="Curr. Biol.">
        <title>Genome architecture and evolution of a unichromosomal asexual nematode.</title>
        <authorList>
            <person name="Fradin H."/>
            <person name="Zegar C."/>
            <person name="Gutwein M."/>
            <person name="Lucas J."/>
            <person name="Kovtun M."/>
            <person name="Corcoran D."/>
            <person name="Baugh L.R."/>
            <person name="Kiontke K."/>
            <person name="Gunsalus K."/>
            <person name="Fitch D.H."/>
            <person name="Piano F."/>
        </authorList>
    </citation>
    <scope>NUCLEOTIDE SEQUENCE [LARGE SCALE GENOMIC DNA]</scope>
    <source>
        <strain evidence="7">PF1309</strain>
    </source>
</reference>
<evidence type="ECO:0000256" key="2">
    <source>
        <dbReference type="ARBA" id="ARBA00010112"/>
    </source>
</evidence>
<protein>
    <recommendedName>
        <fullName evidence="9">Transthyretin/hydroxyisourate hydrolase domain-containing protein</fullName>
    </recommendedName>
</protein>
<comment type="similarity">
    <text evidence="2">Belongs to the nematode transthyretin-like family.</text>
</comment>
<dbReference type="Gene3D" id="2.60.40.3330">
    <property type="match status" value="2"/>
</dbReference>
<dbReference type="Pfam" id="PF01060">
    <property type="entry name" value="TTR-52"/>
    <property type="match status" value="1"/>
</dbReference>
<dbReference type="AlphaFoldDB" id="A0A2A2KSA4"/>
<dbReference type="OrthoDB" id="5781504at2759"/>
<sequence length="278" mass="30986">MQPCSDLFICFISLFVLVIIVPPSSANTECVWAIGQLKCDSHPDRLANTVVEIWDEDGSQRGPLGLVDADDLAGRTVLTSKDEGIFKVEGCSSDHDWLGPLHRNRPEWYLVIIHSCNHKAVSPYQSISPAMPCHSLPSSMPLLILLAISLLPAVVLAGRDCVWILGKVECEKDPSKNLNAEIRVLDRDGYGPLTMLDPDDLMGVTFTNDDGRFQLDGCGDDFDWIPGIKNSIEPYIKLRHYCNKEEGEEWTLPEFSKLVPDTYDVGTIKLDSEEEKKL</sequence>
<proteinExistence type="inferred from homology"/>
<keyword evidence="5" id="KW-0472">Membrane</keyword>
<keyword evidence="4 6" id="KW-0732">Signal</keyword>
<keyword evidence="3" id="KW-0964">Secreted</keyword>
<evidence type="ECO:0000256" key="1">
    <source>
        <dbReference type="ARBA" id="ARBA00004613"/>
    </source>
</evidence>
<dbReference type="PANTHER" id="PTHR21700">
    <property type="entry name" value="TRANSTHYRETIN-LIKE FAMILY PROTEIN-RELATED"/>
    <property type="match status" value="1"/>
</dbReference>
<evidence type="ECO:0000256" key="4">
    <source>
        <dbReference type="ARBA" id="ARBA00022729"/>
    </source>
</evidence>
<name>A0A2A2KSA4_9BILA</name>
<evidence type="ECO:0000313" key="8">
    <source>
        <dbReference type="Proteomes" id="UP000218231"/>
    </source>
</evidence>
<organism evidence="7 8">
    <name type="scientific">Diploscapter pachys</name>
    <dbReference type="NCBI Taxonomy" id="2018661"/>
    <lineage>
        <taxon>Eukaryota</taxon>
        <taxon>Metazoa</taxon>
        <taxon>Ecdysozoa</taxon>
        <taxon>Nematoda</taxon>
        <taxon>Chromadorea</taxon>
        <taxon>Rhabditida</taxon>
        <taxon>Rhabditina</taxon>
        <taxon>Rhabditomorpha</taxon>
        <taxon>Rhabditoidea</taxon>
        <taxon>Rhabditidae</taxon>
        <taxon>Diploscapter</taxon>
    </lineage>
</organism>
<keyword evidence="5" id="KW-0812">Transmembrane</keyword>
<keyword evidence="5" id="KW-1133">Transmembrane helix</keyword>
<dbReference type="GO" id="GO:0005576">
    <property type="term" value="C:extracellular region"/>
    <property type="evidence" value="ECO:0007669"/>
    <property type="project" value="UniProtKB-SubCell"/>
</dbReference>
<evidence type="ECO:0008006" key="9">
    <source>
        <dbReference type="Google" id="ProtNLM"/>
    </source>
</evidence>
<dbReference type="InterPro" id="IPR038479">
    <property type="entry name" value="Transthyretin-like_sf"/>
</dbReference>
<evidence type="ECO:0000313" key="7">
    <source>
        <dbReference type="EMBL" id="PAV76866.1"/>
    </source>
</evidence>